<dbReference type="Proteomes" id="UP000323386">
    <property type="component" value="Unassembled WGS sequence"/>
</dbReference>
<evidence type="ECO:0000313" key="2">
    <source>
        <dbReference type="EMBL" id="SPO34603.1"/>
    </source>
</evidence>
<dbReference type="EMBL" id="OOIP01000001">
    <property type="protein sequence ID" value="SPO34603.1"/>
    <property type="molecule type" value="Genomic_DNA"/>
</dbReference>
<dbReference type="OrthoDB" id="2549110at2759"/>
<feature type="region of interest" description="Disordered" evidence="1">
    <location>
        <begin position="140"/>
        <end position="181"/>
    </location>
</feature>
<name>A0A5C3EQM1_9BASI</name>
<proteinExistence type="predicted"/>
<gene>
    <name evidence="2" type="ORF">PSFLO_00074</name>
</gene>
<feature type="region of interest" description="Disordered" evidence="1">
    <location>
        <begin position="64"/>
        <end position="84"/>
    </location>
</feature>
<organism evidence="2 3">
    <name type="scientific">Pseudozyma flocculosa</name>
    <dbReference type="NCBI Taxonomy" id="84751"/>
    <lineage>
        <taxon>Eukaryota</taxon>
        <taxon>Fungi</taxon>
        <taxon>Dikarya</taxon>
        <taxon>Basidiomycota</taxon>
        <taxon>Ustilaginomycotina</taxon>
        <taxon>Ustilaginomycetes</taxon>
        <taxon>Ustilaginales</taxon>
        <taxon>Ustilaginaceae</taxon>
        <taxon>Pseudozyma</taxon>
    </lineage>
</organism>
<evidence type="ECO:0000256" key="1">
    <source>
        <dbReference type="SAM" id="MobiDB-lite"/>
    </source>
</evidence>
<reference evidence="2 3" key="1">
    <citation type="submission" date="2018-03" db="EMBL/GenBank/DDBJ databases">
        <authorList>
            <person name="Guldener U."/>
        </authorList>
    </citation>
    <scope>NUCLEOTIDE SEQUENCE [LARGE SCALE GENOMIC DNA]</scope>
    <source>
        <strain evidence="2 3">DAOM196992</strain>
    </source>
</reference>
<dbReference type="AlphaFoldDB" id="A0A5C3EQM1"/>
<evidence type="ECO:0000313" key="3">
    <source>
        <dbReference type="Proteomes" id="UP000323386"/>
    </source>
</evidence>
<accession>A0A5C3EQM1</accession>
<feature type="compositionally biased region" description="Low complexity" evidence="1">
    <location>
        <begin position="66"/>
        <end position="84"/>
    </location>
</feature>
<protein>
    <submittedName>
        <fullName evidence="2">Uncharacterized protein</fullName>
    </submittedName>
</protein>
<keyword evidence="3" id="KW-1185">Reference proteome</keyword>
<sequence>MSASASPSLPSSPAFDQVAMDMTSRLRRKRSLASAALTSRPSVLTLGRLTPSLETCVLIHTTSKVAPTSSATAETGAPPASTAAAAPGSRQLVHALFEPNFFVDGVKKRVERLDRAQWERIRASVEDLRIVGIASRERRINPTAPPLTPAKNPGGLITPEASPTKEEGRVGSSSGGGGGGATMRAPDCLFDLIAPSSVVDPGAASSSSGSASSGMASPADASRSISTLLIQPRSYTALPASAADELIEFEIRGVGDGILAAHRWDILPDQVKRILEEAERLGEPSDDHLLKSLQDASLRDSGKGYSEDECQSICEQILGLVSARW</sequence>